<dbReference type="EMBL" id="CP000747">
    <property type="protein sequence ID" value="ACG77551.1"/>
    <property type="molecule type" value="Genomic_DNA"/>
</dbReference>
<evidence type="ECO:0000259" key="1">
    <source>
        <dbReference type="Pfam" id="PF05170"/>
    </source>
</evidence>
<proteinExistence type="predicted"/>
<accession>B4R818</accession>
<reference evidence="2 3" key="1">
    <citation type="journal article" date="2008" name="BMC Genomics">
        <title>Complete genome of Phenylobacterium zucineum - a novel facultative intracellular bacterium isolated from human erythroleukemia cell line K562.</title>
        <authorList>
            <person name="Luo Y."/>
            <person name="Xu X."/>
            <person name="Ding Z."/>
            <person name="Liu Z."/>
            <person name="Zhang B."/>
            <person name="Yan Z."/>
            <person name="Sun J."/>
            <person name="Hu S."/>
            <person name="Hu X."/>
        </authorList>
    </citation>
    <scope>NUCLEOTIDE SEQUENCE [LARGE SCALE GENOMIC DNA]</scope>
    <source>
        <strain evidence="2 3">HLK1</strain>
    </source>
</reference>
<evidence type="ECO:0000313" key="3">
    <source>
        <dbReference type="Proteomes" id="UP000001868"/>
    </source>
</evidence>
<dbReference type="PANTHER" id="PTHR30441:SF9">
    <property type="entry name" value="ASMA FAMILY PROTEIN YHJG"/>
    <property type="match status" value="1"/>
</dbReference>
<dbReference type="Proteomes" id="UP000001868">
    <property type="component" value="Chromosome"/>
</dbReference>
<name>B4R818_PHEZH</name>
<dbReference type="InterPro" id="IPR007844">
    <property type="entry name" value="AsmA"/>
</dbReference>
<dbReference type="InterPro" id="IPR052894">
    <property type="entry name" value="AsmA-related"/>
</dbReference>
<dbReference type="STRING" id="450851.PHZ_c1137"/>
<keyword evidence="3" id="KW-1185">Reference proteome</keyword>
<dbReference type="GO" id="GO:0090313">
    <property type="term" value="P:regulation of protein targeting to membrane"/>
    <property type="evidence" value="ECO:0007669"/>
    <property type="project" value="TreeGrafter"/>
</dbReference>
<feature type="domain" description="AsmA" evidence="1">
    <location>
        <begin position="158"/>
        <end position="517"/>
    </location>
</feature>
<dbReference type="Pfam" id="PF05170">
    <property type="entry name" value="AsmA"/>
    <property type="match status" value="2"/>
</dbReference>
<organism evidence="2 3">
    <name type="scientific">Phenylobacterium zucineum (strain HLK1)</name>
    <dbReference type="NCBI Taxonomy" id="450851"/>
    <lineage>
        <taxon>Bacteria</taxon>
        <taxon>Pseudomonadati</taxon>
        <taxon>Pseudomonadota</taxon>
        <taxon>Alphaproteobacteria</taxon>
        <taxon>Caulobacterales</taxon>
        <taxon>Caulobacteraceae</taxon>
        <taxon>Phenylobacterium</taxon>
    </lineage>
</organism>
<dbReference type="eggNOG" id="COG2982">
    <property type="taxonomic scope" value="Bacteria"/>
</dbReference>
<dbReference type="GO" id="GO:0005886">
    <property type="term" value="C:plasma membrane"/>
    <property type="evidence" value="ECO:0007669"/>
    <property type="project" value="TreeGrafter"/>
</dbReference>
<feature type="domain" description="AsmA" evidence="1">
    <location>
        <begin position="2"/>
        <end position="109"/>
    </location>
</feature>
<dbReference type="HOGENOM" id="CLU_017234_2_0_5"/>
<dbReference type="KEGG" id="pzu:PHZ_c1137"/>
<dbReference type="AlphaFoldDB" id="B4R818"/>
<sequence>MLVAIWDWNWFRGPVERIASARLNREVSIAGDLDVRLWSWQPRATVEGVRIANAPWAGRDPLGTFEKITVQIRLVPLLWGNVDLRLLRFDRPELRLYADARGRRNWDFSDGRKKEPMRLPPIRSFIVADGRMSYLDVKRDLRFEGTINAAETLGDRSRGFELVGQGTINRQPFRMEVTGGPLVNIERDRPYPFNAEIRAGRTYITANGAVPKPFDLGRFHMFTTARGPDLSDLYPLTGVALPNTPPYSLRGRLSRDELVWRIDNLGGRVGDSDLAGDIKVETGRTRPMFEADLRSRSLDFDDLGALFGGAPATGPGETASAEQVAVARALNAQQRIFPDSTLDVSRIRAMDADVRYRAQSIRDAPVNLTAGQVRVKLDNGLLRAEPLVLDLPQGRVSGFVALNARREVPVTELDLRLANARIEQLIPVTYEGGHPLTGAVSGRARLTGAGDSIHKAFASADGEVMVVAPGGEIRKAFAELMGVNVVKGLGLLLSKDDDTTALRCGVAHFRTTDGVMRAGNIVVDTGPVLITGKGAINLGTERMSFEVRGHNKKFRLVRALIPVKAEGPIRAPKLGLEPGGAIAQGAAGVGLGALLNPIAALLPFVDPGLAKDANCGAMLAQAGREGAPVKSASR</sequence>
<dbReference type="PANTHER" id="PTHR30441">
    <property type="entry name" value="DUF748 DOMAIN-CONTAINING PROTEIN"/>
    <property type="match status" value="1"/>
</dbReference>
<gene>
    <name evidence="2" type="ordered locus">PHZ_c1137</name>
</gene>
<evidence type="ECO:0000313" key="2">
    <source>
        <dbReference type="EMBL" id="ACG77551.1"/>
    </source>
</evidence>
<protein>
    <submittedName>
        <fullName evidence="2">AsmA family membrane protein</fullName>
    </submittedName>
</protein>